<evidence type="ECO:0000313" key="4">
    <source>
        <dbReference type="Proteomes" id="UP000178946"/>
    </source>
</evidence>
<evidence type="ECO:0000256" key="2">
    <source>
        <dbReference type="SAM" id="SignalP"/>
    </source>
</evidence>
<evidence type="ECO:0000313" key="3">
    <source>
        <dbReference type="EMBL" id="OGM91638.1"/>
    </source>
</evidence>
<keyword evidence="2" id="KW-0732">Signal</keyword>
<organism evidence="3 4">
    <name type="scientific">Candidatus Wolfebacteria bacterium RIFCSPLOWO2_01_FULL_45_19</name>
    <dbReference type="NCBI Taxonomy" id="1802557"/>
    <lineage>
        <taxon>Bacteria</taxon>
        <taxon>Candidatus Wolfeibacteriota</taxon>
    </lineage>
</organism>
<dbReference type="EMBL" id="MGIR01000001">
    <property type="protein sequence ID" value="OGM91638.1"/>
    <property type="molecule type" value="Genomic_DNA"/>
</dbReference>
<protein>
    <submittedName>
        <fullName evidence="3">Uncharacterized protein</fullName>
    </submittedName>
</protein>
<dbReference type="STRING" id="1802557.A3A20_01720"/>
<evidence type="ECO:0000256" key="1">
    <source>
        <dbReference type="SAM" id="MobiDB-lite"/>
    </source>
</evidence>
<dbReference type="AlphaFoldDB" id="A0A1F8DUY4"/>
<feature type="region of interest" description="Disordered" evidence="1">
    <location>
        <begin position="99"/>
        <end position="118"/>
    </location>
</feature>
<feature type="signal peptide" evidence="2">
    <location>
        <begin position="1"/>
        <end position="25"/>
    </location>
</feature>
<feature type="chain" id="PRO_5009535248" evidence="2">
    <location>
        <begin position="26"/>
        <end position="142"/>
    </location>
</feature>
<reference evidence="3 4" key="1">
    <citation type="journal article" date="2016" name="Nat. Commun.">
        <title>Thousands of microbial genomes shed light on interconnected biogeochemical processes in an aquifer system.</title>
        <authorList>
            <person name="Anantharaman K."/>
            <person name="Brown C.T."/>
            <person name="Hug L.A."/>
            <person name="Sharon I."/>
            <person name="Castelle C.J."/>
            <person name="Probst A.J."/>
            <person name="Thomas B.C."/>
            <person name="Singh A."/>
            <person name="Wilkins M.J."/>
            <person name="Karaoz U."/>
            <person name="Brodie E.L."/>
            <person name="Williams K.H."/>
            <person name="Hubbard S.S."/>
            <person name="Banfield J.F."/>
        </authorList>
    </citation>
    <scope>NUCLEOTIDE SEQUENCE [LARGE SCALE GENOMIC DNA]</scope>
</reference>
<accession>A0A1F8DUY4</accession>
<name>A0A1F8DUY4_9BACT</name>
<dbReference type="Proteomes" id="UP000178946">
    <property type="component" value="Unassembled WGS sequence"/>
</dbReference>
<gene>
    <name evidence="3" type="ORF">A3A20_01720</name>
</gene>
<sequence length="142" mass="16056">MRALKQTVLAFFFTMAMFAVSGTNAQVPDVSIRKNCEVVFIDPNFGVEIKRCVTEANEFGAYLTAYGELVYVHEHRLVNDKVVFYNALKTQDGNWVEDVSEEEDRDFEDKPAEGGYQNGFTISITDDNGKIVASRFLAPKRK</sequence>
<comment type="caution">
    <text evidence="3">The sequence shown here is derived from an EMBL/GenBank/DDBJ whole genome shotgun (WGS) entry which is preliminary data.</text>
</comment>
<proteinExistence type="predicted"/>